<gene>
    <name evidence="8" type="ORF">GCM10011430_12380</name>
</gene>
<dbReference type="Pfam" id="PF25967">
    <property type="entry name" value="RND-MFP_C"/>
    <property type="match status" value="1"/>
</dbReference>
<evidence type="ECO:0000313" key="8">
    <source>
        <dbReference type="EMBL" id="GGI54064.1"/>
    </source>
</evidence>
<protein>
    <submittedName>
        <fullName evidence="8">MexX family efflux pump subunit</fullName>
    </submittedName>
</protein>
<dbReference type="PANTHER" id="PTHR30158:SF3">
    <property type="entry name" value="MULTIDRUG EFFLUX PUMP SUBUNIT ACRA-RELATED"/>
    <property type="match status" value="1"/>
</dbReference>
<name>A0A8J3F5H4_9BURK</name>
<dbReference type="InterPro" id="IPR058624">
    <property type="entry name" value="MdtA-like_HH"/>
</dbReference>
<dbReference type="FunFam" id="2.40.420.20:FF:000001">
    <property type="entry name" value="Efflux RND transporter periplasmic adaptor subunit"/>
    <property type="match status" value="1"/>
</dbReference>
<dbReference type="Pfam" id="PF25876">
    <property type="entry name" value="HH_MFP_RND"/>
    <property type="match status" value="1"/>
</dbReference>
<dbReference type="InterPro" id="IPR058625">
    <property type="entry name" value="MdtA-like_BSH"/>
</dbReference>
<dbReference type="Gene3D" id="2.40.420.20">
    <property type="match status" value="1"/>
</dbReference>
<evidence type="ECO:0000259" key="6">
    <source>
        <dbReference type="Pfam" id="PF25944"/>
    </source>
</evidence>
<evidence type="ECO:0000259" key="7">
    <source>
        <dbReference type="Pfam" id="PF25967"/>
    </source>
</evidence>
<dbReference type="SUPFAM" id="SSF111369">
    <property type="entry name" value="HlyD-like secretion proteins"/>
    <property type="match status" value="1"/>
</dbReference>
<feature type="domain" description="Multidrug resistance protein MdtA-like beta-barrel" evidence="6">
    <location>
        <begin position="194"/>
        <end position="283"/>
    </location>
</feature>
<organism evidence="8 9">
    <name type="scientific">Oxalicibacterium solurbis</name>
    <dbReference type="NCBI Taxonomy" id="69280"/>
    <lineage>
        <taxon>Bacteria</taxon>
        <taxon>Pseudomonadati</taxon>
        <taxon>Pseudomonadota</taxon>
        <taxon>Betaproteobacteria</taxon>
        <taxon>Burkholderiales</taxon>
        <taxon>Oxalobacteraceae</taxon>
        <taxon>Oxalicibacterium</taxon>
    </lineage>
</organism>
<evidence type="ECO:0000256" key="1">
    <source>
        <dbReference type="ARBA" id="ARBA00004196"/>
    </source>
</evidence>
<proteinExistence type="inferred from homology"/>
<dbReference type="Pfam" id="PF25944">
    <property type="entry name" value="Beta-barrel_RND"/>
    <property type="match status" value="1"/>
</dbReference>
<feature type="region of interest" description="Disordered" evidence="3">
    <location>
        <begin position="355"/>
        <end position="396"/>
    </location>
</feature>
<keyword evidence="9" id="KW-1185">Reference proteome</keyword>
<evidence type="ECO:0000256" key="3">
    <source>
        <dbReference type="SAM" id="MobiDB-lite"/>
    </source>
</evidence>
<feature type="domain" description="Multidrug resistance protein MdtA-like alpha-helical hairpin" evidence="4">
    <location>
        <begin position="87"/>
        <end position="157"/>
    </location>
</feature>
<sequence length="396" mass="41297">MLYAIAGCGGKSEGPAAPPPTEVSIVTVKPAPLAITNEMPARIEASRVAEVRARVPGIVLKRTFKEGSDVKAGATLFLIDPAQFKAEYNSAEASVQRAEATLLQNQLKAKRYKPLVETNAVSKQEYDDVVAAEKQAAADLASAKAARETAKLSLGYATVTSPISGRVGRELVTEGALVGQGDATPMAVVQQIDPIYVNMTQSSTEALQLQRAMASGQLKSAGKDQLKVTLVTEDGREYAHPGKLLFTDLTVDPSSGAVTLRATFPNPERLLLPGMYVRARVEQAVDESAITVPQQAVTRTPGGSAVMVVDANNKVASRPVTTGNASNNSWVITDGLKEGDRVIVEGLQKVQPGATVKPVPWQKAAPAANGAADAAGTAAPAAPAASAKNAEQPKSK</sequence>
<dbReference type="GO" id="GO:0005886">
    <property type="term" value="C:plasma membrane"/>
    <property type="evidence" value="ECO:0007669"/>
    <property type="project" value="UniProtKB-SubCell"/>
</dbReference>
<comment type="caution">
    <text evidence="8">The sequence shown here is derived from an EMBL/GenBank/DDBJ whole genome shotgun (WGS) entry which is preliminary data.</text>
</comment>
<accession>A0A8J3F5H4</accession>
<evidence type="ECO:0000259" key="5">
    <source>
        <dbReference type="Pfam" id="PF25917"/>
    </source>
</evidence>
<dbReference type="InterPro" id="IPR006143">
    <property type="entry name" value="RND_pump_MFP"/>
</dbReference>
<dbReference type="Gene3D" id="1.10.287.470">
    <property type="entry name" value="Helix hairpin bin"/>
    <property type="match status" value="1"/>
</dbReference>
<dbReference type="NCBIfam" id="TIGR01730">
    <property type="entry name" value="RND_mfp"/>
    <property type="match status" value="1"/>
</dbReference>
<dbReference type="GO" id="GO:0046677">
    <property type="term" value="P:response to antibiotic"/>
    <property type="evidence" value="ECO:0007669"/>
    <property type="project" value="TreeGrafter"/>
</dbReference>
<dbReference type="AlphaFoldDB" id="A0A8J3F5H4"/>
<dbReference type="InterPro" id="IPR058627">
    <property type="entry name" value="MdtA-like_C"/>
</dbReference>
<evidence type="ECO:0000256" key="2">
    <source>
        <dbReference type="ARBA" id="ARBA00009477"/>
    </source>
</evidence>
<evidence type="ECO:0000259" key="4">
    <source>
        <dbReference type="Pfam" id="PF25876"/>
    </source>
</evidence>
<comment type="subcellular location">
    <subcellularLocation>
        <location evidence="1">Cell envelope</location>
    </subcellularLocation>
</comment>
<dbReference type="Gene3D" id="2.40.50.100">
    <property type="match status" value="1"/>
</dbReference>
<dbReference type="Proteomes" id="UP000627205">
    <property type="component" value="Unassembled WGS sequence"/>
</dbReference>
<feature type="compositionally biased region" description="Low complexity" evidence="3">
    <location>
        <begin position="363"/>
        <end position="390"/>
    </location>
</feature>
<reference evidence="8" key="2">
    <citation type="submission" date="2020-09" db="EMBL/GenBank/DDBJ databases">
        <authorList>
            <person name="Sun Q."/>
            <person name="Sedlacek I."/>
        </authorList>
    </citation>
    <scope>NUCLEOTIDE SEQUENCE</scope>
    <source>
        <strain evidence="8">CCM 7664</strain>
    </source>
</reference>
<comment type="similarity">
    <text evidence="2">Belongs to the membrane fusion protein (MFP) (TC 8.A.1) family.</text>
</comment>
<dbReference type="EMBL" id="BMDP01000002">
    <property type="protein sequence ID" value="GGI54064.1"/>
    <property type="molecule type" value="Genomic_DNA"/>
</dbReference>
<reference evidence="8" key="1">
    <citation type="journal article" date="2014" name="Int. J. Syst. Evol. Microbiol.">
        <title>Complete genome sequence of Corynebacterium casei LMG S-19264T (=DSM 44701T), isolated from a smear-ripened cheese.</title>
        <authorList>
            <consortium name="US DOE Joint Genome Institute (JGI-PGF)"/>
            <person name="Walter F."/>
            <person name="Albersmeier A."/>
            <person name="Kalinowski J."/>
            <person name="Ruckert C."/>
        </authorList>
    </citation>
    <scope>NUCLEOTIDE SEQUENCE</scope>
    <source>
        <strain evidence="8">CCM 7664</strain>
    </source>
</reference>
<dbReference type="InterPro" id="IPR058626">
    <property type="entry name" value="MdtA-like_b-barrel"/>
</dbReference>
<dbReference type="Gene3D" id="2.40.30.170">
    <property type="match status" value="1"/>
</dbReference>
<dbReference type="GO" id="GO:0022857">
    <property type="term" value="F:transmembrane transporter activity"/>
    <property type="evidence" value="ECO:0007669"/>
    <property type="project" value="InterPro"/>
</dbReference>
<feature type="domain" description="Multidrug resistance protein MdtA-like barrel-sandwich hybrid" evidence="5">
    <location>
        <begin position="47"/>
        <end position="190"/>
    </location>
</feature>
<dbReference type="Pfam" id="PF25917">
    <property type="entry name" value="BSH_RND"/>
    <property type="match status" value="1"/>
</dbReference>
<feature type="domain" description="Multidrug resistance protein MdtA-like C-terminal permuted SH3" evidence="7">
    <location>
        <begin position="289"/>
        <end position="349"/>
    </location>
</feature>
<dbReference type="PANTHER" id="PTHR30158">
    <property type="entry name" value="ACRA/E-RELATED COMPONENT OF DRUG EFFLUX TRANSPORTER"/>
    <property type="match status" value="1"/>
</dbReference>
<evidence type="ECO:0000313" key="9">
    <source>
        <dbReference type="Proteomes" id="UP000627205"/>
    </source>
</evidence>